<reference evidence="11" key="1">
    <citation type="journal article" date="2012" name="Appl. Microbiol. Biotechnol.">
        <title>The complete genome sequence of Pantoea ananatis AJ13355, an organism with great biotechnological potential.</title>
        <authorList>
            <person name="Hara Y."/>
            <person name="Kadotani N."/>
            <person name="Izui H."/>
            <person name="Katashkina J.I."/>
            <person name="Kuvaeva T.M."/>
            <person name="Andreeva I.G."/>
            <person name="Golubeva L.I."/>
            <person name="Malko D.B."/>
            <person name="Makeev V.J."/>
            <person name="Mashko S.V."/>
            <person name="Kozlov Y.I."/>
        </authorList>
    </citation>
    <scope>NUCLEOTIDE SEQUENCE [LARGE SCALE GENOMIC DNA]</scope>
    <source>
        <strain evidence="11">AJ13355</strain>
        <plasmid evidence="11">Plasmid pEA320</plasmid>
    </source>
</reference>
<gene>
    <name evidence="10" type="primary">tsr</name>
    <name evidence="10" type="ORF">PAJ_p0193</name>
</gene>
<dbReference type="InterPro" id="IPR051310">
    <property type="entry name" value="MCP_chemotaxis"/>
</dbReference>
<evidence type="ECO:0000256" key="6">
    <source>
        <dbReference type="PROSITE-ProRule" id="PRU00284"/>
    </source>
</evidence>
<evidence type="ECO:0000259" key="8">
    <source>
        <dbReference type="PROSITE" id="PS50111"/>
    </source>
</evidence>
<feature type="domain" description="Methyl-accepting transducer" evidence="8">
    <location>
        <begin position="268"/>
        <end position="497"/>
    </location>
</feature>
<dbReference type="CDD" id="cd11386">
    <property type="entry name" value="MCP_signal"/>
    <property type="match status" value="1"/>
</dbReference>
<evidence type="ECO:0000256" key="1">
    <source>
        <dbReference type="ARBA" id="ARBA00004370"/>
    </source>
</evidence>
<proteinExistence type="inferred from homology"/>
<dbReference type="SMART" id="SM00304">
    <property type="entry name" value="HAMP"/>
    <property type="match status" value="1"/>
</dbReference>
<dbReference type="SMART" id="SM00283">
    <property type="entry name" value="MA"/>
    <property type="match status" value="1"/>
</dbReference>
<dbReference type="GO" id="GO:0006935">
    <property type="term" value="P:chemotaxis"/>
    <property type="evidence" value="ECO:0007669"/>
    <property type="project" value="UniProtKB-KW"/>
</dbReference>
<dbReference type="OrthoDB" id="9147953at2"/>
<protein>
    <submittedName>
        <fullName evidence="10">Methyl-accepting chemotaxis protein I Tsr</fullName>
    </submittedName>
</protein>
<evidence type="ECO:0000313" key="10">
    <source>
        <dbReference type="EMBL" id="BAK14060.1"/>
    </source>
</evidence>
<dbReference type="PROSITE" id="PS50111">
    <property type="entry name" value="CHEMOTAXIS_TRANSDUC_2"/>
    <property type="match status" value="1"/>
</dbReference>
<evidence type="ECO:0000259" key="9">
    <source>
        <dbReference type="PROSITE" id="PS50885"/>
    </source>
</evidence>
<organism evidence="10 11">
    <name type="scientific">Pantoea ananatis (strain AJ13355)</name>
    <dbReference type="NCBI Taxonomy" id="932677"/>
    <lineage>
        <taxon>Bacteria</taxon>
        <taxon>Pseudomonadati</taxon>
        <taxon>Pseudomonadota</taxon>
        <taxon>Gammaproteobacteria</taxon>
        <taxon>Enterobacterales</taxon>
        <taxon>Erwiniaceae</taxon>
        <taxon>Pantoea</taxon>
    </lineage>
</organism>
<evidence type="ECO:0000256" key="3">
    <source>
        <dbReference type="ARBA" id="ARBA00022500"/>
    </source>
</evidence>
<dbReference type="PANTHER" id="PTHR43531:SF14">
    <property type="entry name" value="METHYL-ACCEPTING CHEMOTAXIS PROTEIN I-RELATED"/>
    <property type="match status" value="1"/>
</dbReference>
<dbReference type="InterPro" id="IPR004090">
    <property type="entry name" value="Chemotax_Me-accpt_rcpt"/>
</dbReference>
<dbReference type="Gene3D" id="1.10.287.950">
    <property type="entry name" value="Methyl-accepting chemotaxis protein"/>
    <property type="match status" value="1"/>
</dbReference>
<keyword evidence="2" id="KW-0488">Methylation</keyword>
<name>A0A0H3LAU7_PANAA</name>
<evidence type="ECO:0000256" key="4">
    <source>
        <dbReference type="ARBA" id="ARBA00023224"/>
    </source>
</evidence>
<dbReference type="InterPro" id="IPR003660">
    <property type="entry name" value="HAMP_dom"/>
</dbReference>
<dbReference type="RefSeq" id="WP_014598288.1">
    <property type="nucleotide sequence ID" value="NC_017533.1"/>
</dbReference>
<feature type="transmembrane region" description="Helical" evidence="7">
    <location>
        <begin position="182"/>
        <end position="206"/>
    </location>
</feature>
<dbReference type="KEGG" id="paj:PAJ_p0193"/>
<dbReference type="PRINTS" id="PR00260">
    <property type="entry name" value="CHEMTRNSDUCR"/>
</dbReference>
<comment type="similarity">
    <text evidence="5">Belongs to the methyl-accepting chemotaxis (MCP) protein family.</text>
</comment>
<evidence type="ECO:0000313" key="11">
    <source>
        <dbReference type="Proteomes" id="UP000006690"/>
    </source>
</evidence>
<evidence type="ECO:0000256" key="2">
    <source>
        <dbReference type="ARBA" id="ARBA00022481"/>
    </source>
</evidence>
<dbReference type="eggNOG" id="COG0840">
    <property type="taxonomic scope" value="Bacteria"/>
</dbReference>
<sequence>MTISQRLYLTFSLLSASLVSMVIISIVVVTGFQYRFHYVQINAIPSIIDLNVLIDENNELLIKLYDYQGAKDPARQGQIESDMNKTVERLNTLNQHYLENDISSDEDLRLTKEAFVMIKNIHDRLLPFLQTNRIPQSSSTANSDESSKNLSEAIRTLTSSYRKQLQINIDIGTQLDETNTHIYYTTLWGLIAGSGAVILVLGFFTIKTIMSIRRQLNGMRQTMEEASEKLDLTLRVDESRHDEIGLTARAFNHLIENVSDSLSKVEASAQSVSSASAQISAGNEDLSSRTEEQAASLEQTAASMSELSETVRQTAENTRLASQLAKNARDISEDSAGRVRTLLSTMSDIRASSAKITDIIALIEGIAFQTNILALNAAVEAARAGEQGRGFAVVAGEVRNLAQRSSSSAREIKELIESSMGFVEAGSEQAEGVGSNMSRMNDAVRQVTDLVDEISVAAGEQSQGISQVHQAVNQMDGATQQNAALVEQASAASRSLIDQASTLGHLVGAFTITLAGQLASNNREQNRAAAVSSPVFKKPQTAVVGGQDQNWEQF</sequence>
<dbReference type="GO" id="GO:0007165">
    <property type="term" value="P:signal transduction"/>
    <property type="evidence" value="ECO:0007669"/>
    <property type="project" value="UniProtKB-KW"/>
</dbReference>
<dbReference type="GO" id="GO:0004888">
    <property type="term" value="F:transmembrane signaling receptor activity"/>
    <property type="evidence" value="ECO:0007669"/>
    <property type="project" value="InterPro"/>
</dbReference>
<geneLocation type="plasmid" evidence="10 11">
    <name>pEA320</name>
</geneLocation>
<keyword evidence="7" id="KW-0812">Transmembrane</keyword>
<dbReference type="Pfam" id="PF00015">
    <property type="entry name" value="MCPsignal"/>
    <property type="match status" value="1"/>
</dbReference>
<dbReference type="EMBL" id="AP012033">
    <property type="protein sequence ID" value="BAK14060.1"/>
    <property type="molecule type" value="Genomic_DNA"/>
</dbReference>
<dbReference type="CDD" id="cd06225">
    <property type="entry name" value="HAMP"/>
    <property type="match status" value="1"/>
</dbReference>
<dbReference type="FunFam" id="1.10.287.950:FF:000001">
    <property type="entry name" value="Methyl-accepting chemotaxis sensory transducer"/>
    <property type="match status" value="1"/>
</dbReference>
<evidence type="ECO:0000256" key="7">
    <source>
        <dbReference type="SAM" id="Phobius"/>
    </source>
</evidence>
<keyword evidence="4 6" id="KW-0807">Transducer</keyword>
<dbReference type="Pfam" id="PF00672">
    <property type="entry name" value="HAMP"/>
    <property type="match status" value="1"/>
</dbReference>
<keyword evidence="7" id="KW-0472">Membrane</keyword>
<dbReference type="PATRIC" id="fig|932677.3.peg.4588"/>
<feature type="transmembrane region" description="Helical" evidence="7">
    <location>
        <begin position="7"/>
        <end position="32"/>
    </location>
</feature>
<dbReference type="PROSITE" id="PS50885">
    <property type="entry name" value="HAMP"/>
    <property type="match status" value="1"/>
</dbReference>
<keyword evidence="7" id="KW-1133">Transmembrane helix</keyword>
<dbReference type="Proteomes" id="UP000006690">
    <property type="component" value="Plasmid pEA320"/>
</dbReference>
<dbReference type="GO" id="GO:0005886">
    <property type="term" value="C:plasma membrane"/>
    <property type="evidence" value="ECO:0007669"/>
    <property type="project" value="TreeGrafter"/>
</dbReference>
<accession>A0A0H3LAU7</accession>
<dbReference type="SUPFAM" id="SSF58104">
    <property type="entry name" value="Methyl-accepting chemotaxis protein (MCP) signaling domain"/>
    <property type="match status" value="1"/>
</dbReference>
<feature type="domain" description="HAMP" evidence="9">
    <location>
        <begin position="210"/>
        <end position="263"/>
    </location>
</feature>
<dbReference type="InterPro" id="IPR004089">
    <property type="entry name" value="MCPsignal_dom"/>
</dbReference>
<keyword evidence="10" id="KW-0614">Plasmid</keyword>
<dbReference type="AlphaFoldDB" id="A0A0H3LAU7"/>
<evidence type="ECO:0000256" key="5">
    <source>
        <dbReference type="ARBA" id="ARBA00029447"/>
    </source>
</evidence>
<dbReference type="HOGENOM" id="CLU_000445_107_16_6"/>
<dbReference type="PANTHER" id="PTHR43531">
    <property type="entry name" value="PROTEIN ICFG"/>
    <property type="match status" value="1"/>
</dbReference>
<comment type="subcellular location">
    <subcellularLocation>
        <location evidence="1">Membrane</location>
    </subcellularLocation>
</comment>
<keyword evidence="3" id="KW-0145">Chemotaxis</keyword>